<dbReference type="Pfam" id="PF00339">
    <property type="entry name" value="Arrestin_N"/>
    <property type="match status" value="1"/>
</dbReference>
<comment type="caution">
    <text evidence="3">The sequence shown here is derived from an EMBL/GenBank/DDBJ whole genome shotgun (WGS) entry which is preliminary data.</text>
</comment>
<dbReference type="OMA" id="IHGFEFA"/>
<dbReference type="RefSeq" id="XP_001731593.1">
    <property type="nucleotide sequence ID" value="XM_001731541.1"/>
</dbReference>
<dbReference type="Proteomes" id="UP000008837">
    <property type="component" value="Unassembled WGS sequence"/>
</dbReference>
<dbReference type="Gene3D" id="2.60.40.640">
    <property type="match status" value="1"/>
</dbReference>
<feature type="region of interest" description="Disordered" evidence="1">
    <location>
        <begin position="638"/>
        <end position="660"/>
    </location>
</feature>
<feature type="compositionally biased region" description="Low complexity" evidence="1">
    <location>
        <begin position="489"/>
        <end position="504"/>
    </location>
</feature>
<evidence type="ECO:0000256" key="1">
    <source>
        <dbReference type="SAM" id="MobiDB-lite"/>
    </source>
</evidence>
<reference evidence="3 4" key="1">
    <citation type="journal article" date="2007" name="Proc. Natl. Acad. Sci. U.S.A.">
        <title>Dandruff-associated Malassezia genomes reveal convergent and divergent virulence traits shared with plant and human fungal pathogens.</title>
        <authorList>
            <person name="Xu J."/>
            <person name="Saunders C.W."/>
            <person name="Hu P."/>
            <person name="Grant R.A."/>
            <person name="Boekhout T."/>
            <person name="Kuramae E.E."/>
            <person name="Kronstad J.W."/>
            <person name="Deangelis Y.M."/>
            <person name="Reeder N.L."/>
            <person name="Johnstone K.R."/>
            <person name="Leland M."/>
            <person name="Fieno A.M."/>
            <person name="Begley W.M."/>
            <person name="Sun Y."/>
            <person name="Lacey M.P."/>
            <person name="Chaudhary T."/>
            <person name="Keough T."/>
            <person name="Chu L."/>
            <person name="Sears R."/>
            <person name="Yuan B."/>
            <person name="Dawson T.L.Jr."/>
        </authorList>
    </citation>
    <scope>NUCLEOTIDE SEQUENCE [LARGE SCALE GENOMIC DNA]</scope>
    <source>
        <strain evidence="4">ATCC MYA-4612 / CBS 7966</strain>
    </source>
</reference>
<organism evidence="3 4">
    <name type="scientific">Malassezia globosa (strain ATCC MYA-4612 / CBS 7966)</name>
    <name type="common">Dandruff-associated fungus</name>
    <dbReference type="NCBI Taxonomy" id="425265"/>
    <lineage>
        <taxon>Eukaryota</taxon>
        <taxon>Fungi</taxon>
        <taxon>Dikarya</taxon>
        <taxon>Basidiomycota</taxon>
        <taxon>Ustilaginomycotina</taxon>
        <taxon>Malasseziomycetes</taxon>
        <taxon>Malasseziales</taxon>
        <taxon>Malasseziaceae</taxon>
        <taxon>Malassezia</taxon>
    </lineage>
</organism>
<evidence type="ECO:0000313" key="3">
    <source>
        <dbReference type="EMBL" id="EDP44379.1"/>
    </source>
</evidence>
<gene>
    <name evidence="3" type="ORF">MGL_0861</name>
</gene>
<sequence>MPSQDQVLAGVVEIECPSDRAIDKLEIRLCGMQKIAIPEKVNEKSNQGPLSVRYEDHVVLDRTLTYTSENLPTHSARTARGHAPFLSRITETDSDTAIFLERGVHDFEFHFIIPAWCPPFERCRYAHTHYTITAMVDGAGLGRLGAPVSASREVVLVQQQTLDNGPLQLDMLYDDVHPALGYMTIAVTSASLTVGGIVHLYVVHPNPPPNLNVLAINVIIEQKYELYNKATGEWMPVPTDTLRVWDLGIPAPRTREMNNAKHWAQGLLTAEGVQQGTASRIGMIGRAARSFLTPMDAQAQEGITDLHGYQIKTVLRLPNDRKLRPSTMQGTRTNIRISHELGVDVLFSLTDNLEDRKNNEMYGLPKTQVFSMVKKVRIPSCECTFDAIHLPPYSEESPSIATEGTTLSRSSSSHSLLCPPATIQRSMSSASRSSSTHSMLQPPTPFFKQHRQHGPLDNDWSRLMSSLTSLSTRSHAPSRNASLESSPTRPNFFSRNSSSNASRVPSPPLDSSSGYSTPVVPVLRPNDTCLQSTQADSQLQHTRSLSSTDRSAPRALLAGSPWAVSHLPPRTGESHDTCNCGLQTEELIEAEERLLEGAPTAPGAWIQRVKVNEALPPWTPSTRPKSPTHNWYETYMHGKTPFSNKSESSMASQRSASTPM</sequence>
<feature type="domain" description="Arrestin-like N-terminal" evidence="2">
    <location>
        <begin position="5"/>
        <end position="139"/>
    </location>
</feature>
<dbReference type="AlphaFoldDB" id="A8PVG8"/>
<dbReference type="VEuPathDB" id="FungiDB:MGL_0861"/>
<proteinExistence type="predicted"/>
<dbReference type="InterPro" id="IPR011021">
    <property type="entry name" value="Arrestin-like_N"/>
</dbReference>
<evidence type="ECO:0000313" key="4">
    <source>
        <dbReference type="Proteomes" id="UP000008837"/>
    </source>
</evidence>
<evidence type="ECO:0000259" key="2">
    <source>
        <dbReference type="Pfam" id="PF00339"/>
    </source>
</evidence>
<dbReference type="InterPro" id="IPR014756">
    <property type="entry name" value="Ig_E-set"/>
</dbReference>
<feature type="compositionally biased region" description="Low complexity" evidence="1">
    <location>
        <begin position="461"/>
        <end position="474"/>
    </location>
</feature>
<dbReference type="OrthoDB" id="3345971at2759"/>
<feature type="compositionally biased region" description="Low complexity" evidence="1">
    <location>
        <begin position="646"/>
        <end position="660"/>
    </location>
</feature>
<feature type="compositionally biased region" description="Polar residues" evidence="1">
    <location>
        <begin position="528"/>
        <end position="550"/>
    </location>
</feature>
<dbReference type="InterPro" id="IPR014752">
    <property type="entry name" value="Arrestin-like_C"/>
</dbReference>
<feature type="compositionally biased region" description="Polar residues" evidence="1">
    <location>
        <begin position="396"/>
        <end position="406"/>
    </location>
</feature>
<dbReference type="InParanoid" id="A8PVG8"/>
<dbReference type="KEGG" id="mgl:MGL_0861"/>
<name>A8PVG8_MALGO</name>
<feature type="compositionally biased region" description="Polar residues" evidence="1">
    <location>
        <begin position="475"/>
        <end position="488"/>
    </location>
</feature>
<feature type="compositionally biased region" description="Low complexity" evidence="1">
    <location>
        <begin position="426"/>
        <end position="438"/>
    </location>
</feature>
<protein>
    <recommendedName>
        <fullName evidence="2">Arrestin-like N-terminal domain-containing protein</fullName>
    </recommendedName>
</protein>
<accession>A8PVG8</accession>
<dbReference type="GeneID" id="5855899"/>
<dbReference type="SUPFAM" id="SSF81296">
    <property type="entry name" value="E set domains"/>
    <property type="match status" value="1"/>
</dbReference>
<dbReference type="STRING" id="425265.A8PVG8"/>
<dbReference type="EMBL" id="AAYY01000003">
    <property type="protein sequence ID" value="EDP44379.1"/>
    <property type="molecule type" value="Genomic_DNA"/>
</dbReference>
<feature type="region of interest" description="Disordered" evidence="1">
    <location>
        <begin position="394"/>
        <end position="553"/>
    </location>
</feature>
<feature type="compositionally biased region" description="Low complexity" evidence="1">
    <location>
        <begin position="407"/>
        <end position="417"/>
    </location>
</feature>
<keyword evidence="4" id="KW-1185">Reference proteome</keyword>